<accession>A0A2B7ZSG4</accession>
<name>A0A2B7ZSG4_9EURO</name>
<dbReference type="Proteomes" id="UP000226031">
    <property type="component" value="Unassembled WGS sequence"/>
</dbReference>
<dbReference type="AlphaFoldDB" id="A0A2B7ZSG4"/>
<protein>
    <submittedName>
        <fullName evidence="1">Uncharacterized protein</fullName>
    </submittedName>
</protein>
<reference evidence="1 2" key="1">
    <citation type="submission" date="2017-10" db="EMBL/GenBank/DDBJ databases">
        <title>Comparative genomics in systemic dimorphic fungi from Ajellomycetaceae.</title>
        <authorList>
            <person name="Munoz J.F."/>
            <person name="Mcewen J.G."/>
            <person name="Clay O.K."/>
            <person name="Cuomo C.A."/>
        </authorList>
    </citation>
    <scope>NUCLEOTIDE SEQUENCE [LARGE SCALE GENOMIC DNA]</scope>
    <source>
        <strain evidence="1 2">UAMH4076</strain>
    </source>
</reference>
<evidence type="ECO:0000313" key="2">
    <source>
        <dbReference type="Proteomes" id="UP000226031"/>
    </source>
</evidence>
<keyword evidence="2" id="KW-1185">Reference proteome</keyword>
<comment type="caution">
    <text evidence="1">The sequence shown here is derived from an EMBL/GenBank/DDBJ whole genome shotgun (WGS) entry which is preliminary data.</text>
</comment>
<organism evidence="1 2">
    <name type="scientific">[Emmonsia] crescens</name>
    <dbReference type="NCBI Taxonomy" id="73230"/>
    <lineage>
        <taxon>Eukaryota</taxon>
        <taxon>Fungi</taxon>
        <taxon>Dikarya</taxon>
        <taxon>Ascomycota</taxon>
        <taxon>Pezizomycotina</taxon>
        <taxon>Eurotiomycetes</taxon>
        <taxon>Eurotiomycetidae</taxon>
        <taxon>Onygenales</taxon>
        <taxon>Ajellomycetaceae</taxon>
        <taxon>Emergomyces</taxon>
    </lineage>
</organism>
<evidence type="ECO:0000313" key="1">
    <source>
        <dbReference type="EMBL" id="PGH36240.1"/>
    </source>
</evidence>
<dbReference type="EMBL" id="PDND01000010">
    <property type="protein sequence ID" value="PGH36240.1"/>
    <property type="molecule type" value="Genomic_DNA"/>
</dbReference>
<sequence>MALTISQSFNCKLPTGPEIKFAFKGSYRHFRSTVQSTVHVDATPVFIKEDASTFQTIAERYFTPLDALQSTSS</sequence>
<dbReference type="VEuPathDB" id="FungiDB:EMCG_00399"/>
<proteinExistence type="predicted"/>
<gene>
    <name evidence="1" type="ORF">GX50_00925</name>
</gene>